<organism evidence="1 2">
    <name type="scientific">Carnegiea gigantea</name>
    <dbReference type="NCBI Taxonomy" id="171969"/>
    <lineage>
        <taxon>Eukaryota</taxon>
        <taxon>Viridiplantae</taxon>
        <taxon>Streptophyta</taxon>
        <taxon>Embryophyta</taxon>
        <taxon>Tracheophyta</taxon>
        <taxon>Spermatophyta</taxon>
        <taxon>Magnoliopsida</taxon>
        <taxon>eudicotyledons</taxon>
        <taxon>Gunneridae</taxon>
        <taxon>Pentapetalae</taxon>
        <taxon>Caryophyllales</taxon>
        <taxon>Cactineae</taxon>
        <taxon>Cactaceae</taxon>
        <taxon>Cactoideae</taxon>
        <taxon>Echinocereeae</taxon>
        <taxon>Carnegiea</taxon>
    </lineage>
</organism>
<dbReference type="EMBL" id="JAKOGI010005192">
    <property type="protein sequence ID" value="KAJ8419417.1"/>
    <property type="molecule type" value="Genomic_DNA"/>
</dbReference>
<reference evidence="1" key="1">
    <citation type="submission" date="2022-04" db="EMBL/GenBank/DDBJ databases">
        <title>Carnegiea gigantea Genome sequencing and assembly v2.</title>
        <authorList>
            <person name="Copetti D."/>
            <person name="Sanderson M.J."/>
            <person name="Burquez A."/>
            <person name="Wojciechowski M.F."/>
        </authorList>
    </citation>
    <scope>NUCLEOTIDE SEQUENCE</scope>
    <source>
        <strain evidence="1">SGP5-SGP5p</strain>
        <tissue evidence="1">Aerial part</tissue>
    </source>
</reference>
<evidence type="ECO:0000313" key="1">
    <source>
        <dbReference type="EMBL" id="KAJ8419417.1"/>
    </source>
</evidence>
<gene>
    <name evidence="1" type="ORF">Cgig2_003643</name>
</gene>
<dbReference type="Proteomes" id="UP001153076">
    <property type="component" value="Unassembled WGS sequence"/>
</dbReference>
<keyword evidence="2" id="KW-1185">Reference proteome</keyword>
<protein>
    <submittedName>
        <fullName evidence="1">Uncharacterized protein</fullName>
    </submittedName>
</protein>
<dbReference type="AlphaFoldDB" id="A0A9Q1JE51"/>
<comment type="caution">
    <text evidence="1">The sequence shown here is derived from an EMBL/GenBank/DDBJ whole genome shotgun (WGS) entry which is preliminary data.</text>
</comment>
<proteinExistence type="predicted"/>
<name>A0A9Q1JE51_9CARY</name>
<sequence>MERSQLRYARLLIDIPLADDFLKYIEFANDKNVLVRQQVLYEWKPIKCTHCKMYGRLEEGCRKKQRVRREWRPVQHFVTPDAPSNPITLQPDEENGFVEVQGKNTAHISPRQAADLVKYLTNILSDHLPLLPEIIGTPKPHSSFHFYDMWVRDTSFPSLVQSQLPIQLSNNPSKQMINFLTNLKKKLLHLKKAKYSDLRHQQVEPRQALEKIQHELNLFPKNHLLRHQEKEAQIHYIQIGTSVIDIIKQQCKANWINHGDECIRYFFAKVKQRKMESYVYEIQDEMGHLKQGFPEVAQVMHHYYQNVLGTYTTGHPLDPKVINQGHTLTLKQQMDICNPFSKAEIKQALFFIPGIKSSGHNSFNSTFF</sequence>
<accession>A0A9Q1JE51</accession>
<evidence type="ECO:0000313" key="2">
    <source>
        <dbReference type="Proteomes" id="UP001153076"/>
    </source>
</evidence>
<dbReference type="OrthoDB" id="1932741at2759"/>